<feature type="region of interest" description="Disordered" evidence="1">
    <location>
        <begin position="23"/>
        <end position="61"/>
    </location>
</feature>
<reference evidence="2 3" key="1">
    <citation type="journal article" date="2018" name="Evol. Lett.">
        <title>Horizontal gene cluster transfer increased hallucinogenic mushroom diversity.</title>
        <authorList>
            <person name="Reynolds H.T."/>
            <person name="Vijayakumar V."/>
            <person name="Gluck-Thaler E."/>
            <person name="Korotkin H.B."/>
            <person name="Matheny P.B."/>
            <person name="Slot J.C."/>
        </authorList>
    </citation>
    <scope>NUCLEOTIDE SEQUENCE [LARGE SCALE GENOMIC DNA]</scope>
    <source>
        <strain evidence="2 3">2629</strain>
    </source>
</reference>
<sequence>MKEITDDGEKGYATMCARLEIGGSTSCGGGSGGGDGGGEKPETDTGNGDGDAGGDGDGDGKYTIFVNAATWPAGKNAWRSRGEGTGRGKVNFGGLGFQPVVVDLLDEV</sequence>
<accession>A0A409W7G3</accession>
<dbReference type="Proteomes" id="UP000284842">
    <property type="component" value="Unassembled WGS sequence"/>
</dbReference>
<organism evidence="2 3">
    <name type="scientific">Panaeolus cyanescens</name>
    <dbReference type="NCBI Taxonomy" id="181874"/>
    <lineage>
        <taxon>Eukaryota</taxon>
        <taxon>Fungi</taxon>
        <taxon>Dikarya</taxon>
        <taxon>Basidiomycota</taxon>
        <taxon>Agaricomycotina</taxon>
        <taxon>Agaricomycetes</taxon>
        <taxon>Agaricomycetidae</taxon>
        <taxon>Agaricales</taxon>
        <taxon>Agaricineae</taxon>
        <taxon>Galeropsidaceae</taxon>
        <taxon>Panaeolus</taxon>
    </lineage>
</organism>
<evidence type="ECO:0000313" key="3">
    <source>
        <dbReference type="Proteomes" id="UP000284842"/>
    </source>
</evidence>
<comment type="caution">
    <text evidence="2">The sequence shown here is derived from an EMBL/GenBank/DDBJ whole genome shotgun (WGS) entry which is preliminary data.</text>
</comment>
<dbReference type="InParanoid" id="A0A409W7G3"/>
<evidence type="ECO:0000256" key="1">
    <source>
        <dbReference type="SAM" id="MobiDB-lite"/>
    </source>
</evidence>
<dbReference type="EMBL" id="NHTK01005749">
    <property type="protein sequence ID" value="PPQ74489.1"/>
    <property type="molecule type" value="Genomic_DNA"/>
</dbReference>
<dbReference type="AlphaFoldDB" id="A0A409W7G3"/>
<evidence type="ECO:0000313" key="2">
    <source>
        <dbReference type="EMBL" id="PPQ74489.1"/>
    </source>
</evidence>
<keyword evidence="3" id="KW-1185">Reference proteome</keyword>
<proteinExistence type="predicted"/>
<gene>
    <name evidence="2" type="ORF">CVT24_000122</name>
</gene>
<feature type="compositionally biased region" description="Gly residues" evidence="1">
    <location>
        <begin position="25"/>
        <end position="36"/>
    </location>
</feature>
<protein>
    <submittedName>
        <fullName evidence="2">Uncharacterized protein</fullName>
    </submittedName>
</protein>
<dbReference type="OrthoDB" id="3053878at2759"/>
<name>A0A409W7G3_9AGAR</name>